<sequence>MAKEKTHARLMALAACRNALFFLLCANGPASIGTFHMASYRDDRKKAFRSTIAKNFPVRLDFCAEEAPAASTLQSRTPCGLSPSAGGGRRGGQLSAARTADPSSRPTYPRAPGIMRSSHGEAAVLR</sequence>
<evidence type="ECO:0008006" key="5">
    <source>
        <dbReference type="Google" id="ProtNLM"/>
    </source>
</evidence>
<feature type="signal peptide" evidence="2">
    <location>
        <begin position="1"/>
        <end position="26"/>
    </location>
</feature>
<gene>
    <name evidence="3" type="ORF">BDY21DRAFT_420212</name>
</gene>
<accession>A0A6A6P575</accession>
<dbReference type="AlphaFoldDB" id="A0A6A6P575"/>
<dbReference type="EMBL" id="MU001676">
    <property type="protein sequence ID" value="KAF2458902.1"/>
    <property type="molecule type" value="Genomic_DNA"/>
</dbReference>
<evidence type="ECO:0000313" key="4">
    <source>
        <dbReference type="Proteomes" id="UP000799766"/>
    </source>
</evidence>
<feature type="region of interest" description="Disordered" evidence="1">
    <location>
        <begin position="74"/>
        <end position="126"/>
    </location>
</feature>
<name>A0A6A6P575_9PEZI</name>
<reference evidence="3" key="1">
    <citation type="journal article" date="2020" name="Stud. Mycol.">
        <title>101 Dothideomycetes genomes: a test case for predicting lifestyles and emergence of pathogens.</title>
        <authorList>
            <person name="Haridas S."/>
            <person name="Albert R."/>
            <person name="Binder M."/>
            <person name="Bloem J."/>
            <person name="Labutti K."/>
            <person name="Salamov A."/>
            <person name="Andreopoulos B."/>
            <person name="Baker S."/>
            <person name="Barry K."/>
            <person name="Bills G."/>
            <person name="Bluhm B."/>
            <person name="Cannon C."/>
            <person name="Castanera R."/>
            <person name="Culley D."/>
            <person name="Daum C."/>
            <person name="Ezra D."/>
            <person name="Gonzalez J."/>
            <person name="Henrissat B."/>
            <person name="Kuo A."/>
            <person name="Liang C."/>
            <person name="Lipzen A."/>
            <person name="Lutzoni F."/>
            <person name="Magnuson J."/>
            <person name="Mondo S."/>
            <person name="Nolan M."/>
            <person name="Ohm R."/>
            <person name="Pangilinan J."/>
            <person name="Park H.-J."/>
            <person name="Ramirez L."/>
            <person name="Alfaro M."/>
            <person name="Sun H."/>
            <person name="Tritt A."/>
            <person name="Yoshinaga Y."/>
            <person name="Zwiers L.-H."/>
            <person name="Turgeon B."/>
            <person name="Goodwin S."/>
            <person name="Spatafora J."/>
            <person name="Crous P."/>
            <person name="Grigoriev I."/>
        </authorList>
    </citation>
    <scope>NUCLEOTIDE SEQUENCE</scope>
    <source>
        <strain evidence="3">ATCC 16933</strain>
    </source>
</reference>
<feature type="chain" id="PRO_5025653218" description="Secreted protein" evidence="2">
    <location>
        <begin position="27"/>
        <end position="126"/>
    </location>
</feature>
<dbReference type="Proteomes" id="UP000799766">
    <property type="component" value="Unassembled WGS sequence"/>
</dbReference>
<keyword evidence="4" id="KW-1185">Reference proteome</keyword>
<keyword evidence="2" id="KW-0732">Signal</keyword>
<evidence type="ECO:0000313" key="3">
    <source>
        <dbReference type="EMBL" id="KAF2458902.1"/>
    </source>
</evidence>
<evidence type="ECO:0000256" key="2">
    <source>
        <dbReference type="SAM" id="SignalP"/>
    </source>
</evidence>
<proteinExistence type="predicted"/>
<organism evidence="3 4">
    <name type="scientific">Lineolata rhizophorae</name>
    <dbReference type="NCBI Taxonomy" id="578093"/>
    <lineage>
        <taxon>Eukaryota</taxon>
        <taxon>Fungi</taxon>
        <taxon>Dikarya</taxon>
        <taxon>Ascomycota</taxon>
        <taxon>Pezizomycotina</taxon>
        <taxon>Dothideomycetes</taxon>
        <taxon>Dothideomycetes incertae sedis</taxon>
        <taxon>Lineolatales</taxon>
        <taxon>Lineolataceae</taxon>
        <taxon>Lineolata</taxon>
    </lineage>
</organism>
<protein>
    <recommendedName>
        <fullName evidence="5">Secreted protein</fullName>
    </recommendedName>
</protein>
<evidence type="ECO:0000256" key="1">
    <source>
        <dbReference type="SAM" id="MobiDB-lite"/>
    </source>
</evidence>